<dbReference type="PANTHER" id="PTHR48462:SF1">
    <property type="entry name" value="PROTEIN, PUTATIVE-RELATED"/>
    <property type="match status" value="1"/>
</dbReference>
<keyword evidence="2" id="KW-0812">Transmembrane</keyword>
<dbReference type="RefSeq" id="XP_009026221.1">
    <property type="nucleotide sequence ID" value="XM_009027973.1"/>
</dbReference>
<protein>
    <submittedName>
        <fullName evidence="3 4">Uncharacterized protein</fullName>
    </submittedName>
</protein>
<dbReference type="OrthoDB" id="7433202at2759"/>
<dbReference type="HOGENOM" id="CLU_021182_3_2_1"/>
<evidence type="ECO:0000256" key="2">
    <source>
        <dbReference type="SAM" id="Phobius"/>
    </source>
</evidence>
<keyword evidence="2" id="KW-1133">Transmembrane helix</keyword>
<reference evidence="4" key="3">
    <citation type="submission" date="2015-06" db="UniProtKB">
        <authorList>
            <consortium name="EnsemblMetazoa"/>
        </authorList>
    </citation>
    <scope>IDENTIFICATION</scope>
</reference>
<dbReference type="Proteomes" id="UP000015101">
    <property type="component" value="Unassembled WGS sequence"/>
</dbReference>
<feature type="region of interest" description="Disordered" evidence="1">
    <location>
        <begin position="288"/>
        <end position="321"/>
    </location>
</feature>
<keyword evidence="5" id="KW-1185">Reference proteome</keyword>
<feature type="transmembrane region" description="Helical" evidence="2">
    <location>
        <begin position="53"/>
        <end position="70"/>
    </location>
</feature>
<dbReference type="AlphaFoldDB" id="T1FE76"/>
<accession>T1FE76</accession>
<evidence type="ECO:0000313" key="4">
    <source>
        <dbReference type="EnsemblMetazoa" id="HelroP179128"/>
    </source>
</evidence>
<dbReference type="EMBL" id="AMQM01006742">
    <property type="status" value="NOT_ANNOTATED_CDS"/>
    <property type="molecule type" value="Genomic_DNA"/>
</dbReference>
<gene>
    <name evidence="4" type="primary">20207125</name>
    <name evidence="3" type="ORF">HELRODRAFT_179128</name>
</gene>
<dbReference type="PANTHER" id="PTHR48462">
    <property type="entry name" value="PROTEIN, PUTATIVE-RELATED"/>
    <property type="match status" value="1"/>
</dbReference>
<dbReference type="EMBL" id="KB097510">
    <property type="protein sequence ID" value="ESN95658.1"/>
    <property type="molecule type" value="Genomic_DNA"/>
</dbReference>
<dbReference type="GeneID" id="20207125"/>
<feature type="compositionally biased region" description="Polar residues" evidence="1">
    <location>
        <begin position="288"/>
        <end position="300"/>
    </location>
</feature>
<organism evidence="4 5">
    <name type="scientific">Helobdella robusta</name>
    <name type="common">Californian leech</name>
    <dbReference type="NCBI Taxonomy" id="6412"/>
    <lineage>
        <taxon>Eukaryota</taxon>
        <taxon>Metazoa</taxon>
        <taxon>Spiralia</taxon>
        <taxon>Lophotrochozoa</taxon>
        <taxon>Annelida</taxon>
        <taxon>Clitellata</taxon>
        <taxon>Hirudinea</taxon>
        <taxon>Rhynchobdellida</taxon>
        <taxon>Glossiphoniidae</taxon>
        <taxon>Helobdella</taxon>
    </lineage>
</organism>
<evidence type="ECO:0000313" key="5">
    <source>
        <dbReference type="Proteomes" id="UP000015101"/>
    </source>
</evidence>
<reference evidence="5" key="1">
    <citation type="submission" date="2012-12" db="EMBL/GenBank/DDBJ databases">
        <authorList>
            <person name="Hellsten U."/>
            <person name="Grimwood J."/>
            <person name="Chapman J.A."/>
            <person name="Shapiro H."/>
            <person name="Aerts A."/>
            <person name="Otillar R.P."/>
            <person name="Terry A.Y."/>
            <person name="Boore J.L."/>
            <person name="Simakov O."/>
            <person name="Marletaz F."/>
            <person name="Cho S.-J."/>
            <person name="Edsinger-Gonzales E."/>
            <person name="Havlak P."/>
            <person name="Kuo D.-H."/>
            <person name="Larsson T."/>
            <person name="Lv J."/>
            <person name="Arendt D."/>
            <person name="Savage R."/>
            <person name="Osoegawa K."/>
            <person name="de Jong P."/>
            <person name="Lindberg D.R."/>
            <person name="Seaver E.C."/>
            <person name="Weisblat D.A."/>
            <person name="Putnam N.H."/>
            <person name="Grigoriev I.V."/>
            <person name="Rokhsar D.S."/>
        </authorList>
    </citation>
    <scope>NUCLEOTIDE SEQUENCE</scope>
</reference>
<keyword evidence="2" id="KW-0472">Membrane</keyword>
<feature type="compositionally biased region" description="Basic and acidic residues" evidence="1">
    <location>
        <begin position="301"/>
        <end position="316"/>
    </location>
</feature>
<name>T1FE76_HELRO</name>
<evidence type="ECO:0000313" key="3">
    <source>
        <dbReference type="EMBL" id="ESN95658.1"/>
    </source>
</evidence>
<reference evidence="3 5" key="2">
    <citation type="journal article" date="2013" name="Nature">
        <title>Insights into bilaterian evolution from three spiralian genomes.</title>
        <authorList>
            <person name="Simakov O."/>
            <person name="Marletaz F."/>
            <person name="Cho S.J."/>
            <person name="Edsinger-Gonzales E."/>
            <person name="Havlak P."/>
            <person name="Hellsten U."/>
            <person name="Kuo D.H."/>
            <person name="Larsson T."/>
            <person name="Lv J."/>
            <person name="Arendt D."/>
            <person name="Savage R."/>
            <person name="Osoegawa K."/>
            <person name="de Jong P."/>
            <person name="Grimwood J."/>
            <person name="Chapman J.A."/>
            <person name="Shapiro H."/>
            <person name="Aerts A."/>
            <person name="Otillar R.P."/>
            <person name="Terry A.Y."/>
            <person name="Boore J.L."/>
            <person name="Grigoriev I.V."/>
            <person name="Lindberg D.R."/>
            <person name="Seaver E.C."/>
            <person name="Weisblat D.A."/>
            <person name="Putnam N.H."/>
            <person name="Rokhsar D.S."/>
        </authorList>
    </citation>
    <scope>NUCLEOTIDE SEQUENCE</scope>
</reference>
<dbReference type="EnsemblMetazoa" id="HelroT179128">
    <property type="protein sequence ID" value="HelroP179128"/>
    <property type="gene ID" value="HelroG179128"/>
</dbReference>
<dbReference type="KEGG" id="hro:HELRODRAFT_179128"/>
<dbReference type="CTD" id="20207125"/>
<proteinExistence type="predicted"/>
<dbReference type="eggNOG" id="ENOG502S1Q7">
    <property type="taxonomic scope" value="Eukaryota"/>
</dbReference>
<feature type="transmembrane region" description="Helical" evidence="2">
    <location>
        <begin position="29"/>
        <end position="46"/>
    </location>
</feature>
<evidence type="ECO:0000256" key="1">
    <source>
        <dbReference type="SAM" id="MobiDB-lite"/>
    </source>
</evidence>
<sequence length="920" mass="101396">MAKVPGIVDAVSKPLVAVLTFVYPGASDAMHRALINDIIIIIIILIYRNKEPYVQFTIIITVCVAGFLMLSQGHVPSTTSLTLCHVCYKHFKVRQDGTLVRHGGKVKGSECPGSLKHPPSSRKRRSLNVVNANISKTSEDSRVLDTAVDMKSKSSLAEKFFEKSSGCRLVDHVPKQSRGKFGRMLKDILKNICDNPSNAILWFRLLFIPRLILRKDLRSGGKKNISAKINSRLDAFGEGSLEELMKSVEPIVKGQDERVRKSKLSALVKCKIEQGNVRNAMRILASTDTMAPDSTDTINSLKDKHPPAPLDRKPSPNKESTSVTVNLQQIMLCLRQFPKGTSGGRDGLTPQHLRDLTHDKIETAELISVMTGFNNLLLSGVCPPEKIFNVFFDDKGWKQAILPVNMGGLGLGVVAELAPSAFLSSAAATAALLDKILPMDVAYQDDLRLETFRCWCTVYGDIMDINVCSQKKWNEPSLNVSKSKLEELNDSPSDKARSMAVRSELGSAWLRAIPSTACGTRLDNGSIRVSLCLRLGLPVVSGYRCLCGADVSQLGHHCLSCRLGSGRQARHSAMNDYICKLFQKADIPAVKEPAGLLSESNFRPDGYTLVPWSQGCCLSWDVTFPHTLAERYINYTAMEQGSAAVKAADFKNTKYKDLNDNTRVFVPICVETFGPVAKQTQLFFDNIATKIVEKSGDLNDKIYIKQNISLLLQNCISAVTTRIEQGSLSAAVRLACSPVGLAESSPETLAKLKAIYPSTPLNRRAFPERSRLMVAFDGFKEPSGITAHDGKRPDGCTLIPWRAGRCLAWDVTVPGTFAERYVQLTSKESGLAATRVSDEKIKKYDGALSSMEFLPICIEVLGPMDRNTSKFFNQICKHISIRSGDSMEYFFAINIISCILQRFLRVCVLENVQLNADAVE</sequence>
<dbReference type="InParanoid" id="T1FE76"/>